<evidence type="ECO:0000313" key="10">
    <source>
        <dbReference type="Proteomes" id="UP000235162"/>
    </source>
</evidence>
<keyword evidence="3 7" id="KW-1133">Transmembrane helix</keyword>
<reference evidence="9 10" key="1">
    <citation type="submission" date="2018-01" db="EMBL/GenBank/DDBJ databases">
        <title>The draft genome sequence of Halioglobus japonicus S1-36.</title>
        <authorList>
            <person name="Du Z.-J."/>
            <person name="Shi M.-J."/>
        </authorList>
    </citation>
    <scope>NUCLEOTIDE SEQUENCE [LARGE SCALE GENOMIC DNA]</scope>
    <source>
        <strain evidence="9 10">S1-36</strain>
    </source>
</reference>
<name>A0AAP8SML5_9GAMM</name>
<accession>A0AAP8SML5</accession>
<sequence length="287" mass="32821">MTSADVYAIGAPIVVLMIAAEVAFTSARGLAHYDRSDVLGTLGLLGGNILINGITQSTIIGLYFYLYQFRLFDIALEVPLWMQWIVIFFAIDLTFYWYHRASHRVRFLWAVHMNHHCSQHMNFSVAFRQAWFGPLSKVPFFIALPLLGFDPSITAVAGVIATLWGVVGHTQVIGRLPRPFEFLFNTPSAHRVHHGSNPEYIDKNYGNIFMLWDHLFGTYAKEESPVRYGLIKNIDSNNPIKLTFYVWQQIARDLLQSRSGHERWMSVFGPPEWQRSDDAGHTVAQHH</sequence>
<evidence type="ECO:0000256" key="3">
    <source>
        <dbReference type="ARBA" id="ARBA00022989"/>
    </source>
</evidence>
<feature type="transmembrane region" description="Helical" evidence="7">
    <location>
        <begin position="39"/>
        <end position="66"/>
    </location>
</feature>
<gene>
    <name evidence="9" type="ORF">C0029_13995</name>
</gene>
<feature type="transmembrane region" description="Helical" evidence="7">
    <location>
        <begin position="6"/>
        <end position="27"/>
    </location>
</feature>
<organism evidence="9 10">
    <name type="scientific">Halioglobus japonicus</name>
    <dbReference type="NCBI Taxonomy" id="930805"/>
    <lineage>
        <taxon>Bacteria</taxon>
        <taxon>Pseudomonadati</taxon>
        <taxon>Pseudomonadota</taxon>
        <taxon>Gammaproteobacteria</taxon>
        <taxon>Cellvibrionales</taxon>
        <taxon>Halieaceae</taxon>
        <taxon>Halioglobus</taxon>
    </lineage>
</organism>
<dbReference type="GO" id="GO:0005506">
    <property type="term" value="F:iron ion binding"/>
    <property type="evidence" value="ECO:0007669"/>
    <property type="project" value="InterPro"/>
</dbReference>
<keyword evidence="10" id="KW-1185">Reference proteome</keyword>
<protein>
    <submittedName>
        <fullName evidence="9">Sterol desaturase family protein</fullName>
    </submittedName>
</protein>
<evidence type="ECO:0000256" key="6">
    <source>
        <dbReference type="ARBA" id="ARBA00023136"/>
    </source>
</evidence>
<dbReference type="GO" id="GO:0050479">
    <property type="term" value="F:glyceryl-ether monooxygenase activity"/>
    <property type="evidence" value="ECO:0007669"/>
    <property type="project" value="TreeGrafter"/>
</dbReference>
<dbReference type="RefSeq" id="WP_084198466.1">
    <property type="nucleotide sequence ID" value="NZ_BMYL01000003.1"/>
</dbReference>
<comment type="subcellular location">
    <subcellularLocation>
        <location evidence="1">Endomembrane system</location>
        <topology evidence="1">Multi-pass membrane protein</topology>
    </subcellularLocation>
</comment>
<feature type="domain" description="Fatty acid hydroxylase" evidence="8">
    <location>
        <begin position="84"/>
        <end position="218"/>
    </location>
</feature>
<keyword evidence="5" id="KW-0443">Lipid metabolism</keyword>
<evidence type="ECO:0000256" key="7">
    <source>
        <dbReference type="SAM" id="Phobius"/>
    </source>
</evidence>
<evidence type="ECO:0000313" key="9">
    <source>
        <dbReference type="EMBL" id="PLW85710.1"/>
    </source>
</evidence>
<dbReference type="GO" id="GO:0016020">
    <property type="term" value="C:membrane"/>
    <property type="evidence" value="ECO:0007669"/>
    <property type="project" value="GOC"/>
</dbReference>
<dbReference type="AlphaFoldDB" id="A0AAP8SML5"/>
<dbReference type="Pfam" id="PF04116">
    <property type="entry name" value="FA_hydroxylase"/>
    <property type="match status" value="1"/>
</dbReference>
<dbReference type="GO" id="GO:0012505">
    <property type="term" value="C:endomembrane system"/>
    <property type="evidence" value="ECO:0007669"/>
    <property type="project" value="UniProtKB-SubCell"/>
</dbReference>
<dbReference type="GO" id="GO:0008610">
    <property type="term" value="P:lipid biosynthetic process"/>
    <property type="evidence" value="ECO:0007669"/>
    <property type="project" value="InterPro"/>
</dbReference>
<keyword evidence="2 7" id="KW-0812">Transmembrane</keyword>
<evidence type="ECO:0000256" key="1">
    <source>
        <dbReference type="ARBA" id="ARBA00004127"/>
    </source>
</evidence>
<dbReference type="EMBL" id="PKUR01000003">
    <property type="protein sequence ID" value="PLW85710.1"/>
    <property type="molecule type" value="Genomic_DNA"/>
</dbReference>
<dbReference type="Proteomes" id="UP000235162">
    <property type="component" value="Unassembled WGS sequence"/>
</dbReference>
<evidence type="ECO:0000256" key="5">
    <source>
        <dbReference type="ARBA" id="ARBA00023098"/>
    </source>
</evidence>
<dbReference type="PANTHER" id="PTHR21624:SF1">
    <property type="entry name" value="ALKYLGLYCEROL MONOOXYGENASE"/>
    <property type="match status" value="1"/>
</dbReference>
<evidence type="ECO:0000256" key="2">
    <source>
        <dbReference type="ARBA" id="ARBA00022692"/>
    </source>
</evidence>
<dbReference type="PANTHER" id="PTHR21624">
    <property type="entry name" value="STEROL DESATURASE-RELATED PROTEIN"/>
    <property type="match status" value="1"/>
</dbReference>
<keyword evidence="4" id="KW-0560">Oxidoreductase</keyword>
<keyword evidence="6 7" id="KW-0472">Membrane</keyword>
<feature type="transmembrane region" description="Helical" evidence="7">
    <location>
        <begin position="78"/>
        <end position="98"/>
    </location>
</feature>
<dbReference type="KEGG" id="hja:BST95_05440"/>
<evidence type="ECO:0000259" key="8">
    <source>
        <dbReference type="Pfam" id="PF04116"/>
    </source>
</evidence>
<dbReference type="GO" id="GO:0006643">
    <property type="term" value="P:membrane lipid metabolic process"/>
    <property type="evidence" value="ECO:0007669"/>
    <property type="project" value="TreeGrafter"/>
</dbReference>
<evidence type="ECO:0000256" key="4">
    <source>
        <dbReference type="ARBA" id="ARBA00023002"/>
    </source>
</evidence>
<dbReference type="InterPro" id="IPR051689">
    <property type="entry name" value="Sterol_desaturase/TMEM195"/>
</dbReference>
<dbReference type="InterPro" id="IPR006694">
    <property type="entry name" value="Fatty_acid_hydroxylase"/>
</dbReference>
<proteinExistence type="predicted"/>
<comment type="caution">
    <text evidence="9">The sequence shown here is derived from an EMBL/GenBank/DDBJ whole genome shotgun (WGS) entry which is preliminary data.</text>
</comment>